<dbReference type="SUPFAM" id="SSF46689">
    <property type="entry name" value="Homeodomain-like"/>
    <property type="match status" value="1"/>
</dbReference>
<evidence type="ECO:0000313" key="6">
    <source>
        <dbReference type="EMBL" id="GLS19701.1"/>
    </source>
</evidence>
<dbReference type="Pfam" id="PF00440">
    <property type="entry name" value="TetR_N"/>
    <property type="match status" value="1"/>
</dbReference>
<evidence type="ECO:0000259" key="5">
    <source>
        <dbReference type="PROSITE" id="PS50977"/>
    </source>
</evidence>
<dbReference type="PRINTS" id="PR00455">
    <property type="entry name" value="HTHTETR"/>
</dbReference>
<name>A0ABQ6CN66_9HYPH</name>
<proteinExistence type="predicted"/>
<reference evidence="7" key="1">
    <citation type="journal article" date="2019" name="Int. J. Syst. Evol. Microbiol.">
        <title>The Global Catalogue of Microorganisms (GCM) 10K type strain sequencing project: providing services to taxonomists for standard genome sequencing and annotation.</title>
        <authorList>
            <consortium name="The Broad Institute Genomics Platform"/>
            <consortium name="The Broad Institute Genome Sequencing Center for Infectious Disease"/>
            <person name="Wu L."/>
            <person name="Ma J."/>
        </authorList>
    </citation>
    <scope>NUCLEOTIDE SEQUENCE [LARGE SCALE GENOMIC DNA]</scope>
    <source>
        <strain evidence="7">NBRC 101365</strain>
    </source>
</reference>
<dbReference type="InterPro" id="IPR001647">
    <property type="entry name" value="HTH_TetR"/>
</dbReference>
<evidence type="ECO:0000256" key="4">
    <source>
        <dbReference type="PROSITE-ProRule" id="PRU00335"/>
    </source>
</evidence>
<evidence type="ECO:0000256" key="2">
    <source>
        <dbReference type="ARBA" id="ARBA00023125"/>
    </source>
</evidence>
<gene>
    <name evidence="6" type="ORF">GCM10007874_27180</name>
</gene>
<dbReference type="PANTHER" id="PTHR47506">
    <property type="entry name" value="TRANSCRIPTIONAL REGULATORY PROTEIN"/>
    <property type="match status" value="1"/>
</dbReference>
<sequence>MIDAPRLARLYRTSGASNGSVLGPRPSHAATALELDVNYHLNSKTYPTQEPSLRVSREQAARNKERVIETADRLFRERGFDGVGIDDLMAAAGLTRGGFYKSFASKEALIETACRQAAERSQRRWDRLLGREEDPLATLVSSYLSMAHRDNPADGCPYAALAGETGRRERPVRGVFREGIEAAIARLSRFLPARGPASQRERAMAGLATMLGAVVLARAVDDPHLSEEILAAARRALLTRESSQTP</sequence>
<dbReference type="EMBL" id="BSPC01000024">
    <property type="protein sequence ID" value="GLS19701.1"/>
    <property type="molecule type" value="Genomic_DNA"/>
</dbReference>
<organism evidence="6 7">
    <name type="scientific">Labrys miyagiensis</name>
    <dbReference type="NCBI Taxonomy" id="346912"/>
    <lineage>
        <taxon>Bacteria</taxon>
        <taxon>Pseudomonadati</taxon>
        <taxon>Pseudomonadota</taxon>
        <taxon>Alphaproteobacteria</taxon>
        <taxon>Hyphomicrobiales</taxon>
        <taxon>Xanthobacteraceae</taxon>
        <taxon>Labrys</taxon>
    </lineage>
</organism>
<feature type="DNA-binding region" description="H-T-H motif" evidence="4">
    <location>
        <begin position="84"/>
        <end position="103"/>
    </location>
</feature>
<keyword evidence="2 4" id="KW-0238">DNA-binding</keyword>
<accession>A0ABQ6CN66</accession>
<dbReference type="PANTHER" id="PTHR47506:SF7">
    <property type="entry name" value="TRANSCRIPTIONAL REGULATORY PROTEIN"/>
    <property type="match status" value="1"/>
</dbReference>
<protein>
    <recommendedName>
        <fullName evidence="5">HTH tetR-type domain-containing protein</fullName>
    </recommendedName>
</protein>
<dbReference type="PROSITE" id="PS50977">
    <property type="entry name" value="HTH_TETR_2"/>
    <property type="match status" value="1"/>
</dbReference>
<comment type="caution">
    <text evidence="6">The sequence shown here is derived from an EMBL/GenBank/DDBJ whole genome shotgun (WGS) entry which is preliminary data.</text>
</comment>
<dbReference type="SUPFAM" id="SSF48498">
    <property type="entry name" value="Tetracyclin repressor-like, C-terminal domain"/>
    <property type="match status" value="1"/>
</dbReference>
<evidence type="ECO:0000256" key="3">
    <source>
        <dbReference type="ARBA" id="ARBA00023163"/>
    </source>
</evidence>
<dbReference type="InterPro" id="IPR036271">
    <property type="entry name" value="Tet_transcr_reg_TetR-rel_C_sf"/>
</dbReference>
<evidence type="ECO:0000256" key="1">
    <source>
        <dbReference type="ARBA" id="ARBA00023015"/>
    </source>
</evidence>
<keyword evidence="1" id="KW-0805">Transcription regulation</keyword>
<keyword evidence="7" id="KW-1185">Reference proteome</keyword>
<feature type="domain" description="HTH tetR-type" evidence="5">
    <location>
        <begin position="61"/>
        <end position="121"/>
    </location>
</feature>
<dbReference type="Proteomes" id="UP001156882">
    <property type="component" value="Unassembled WGS sequence"/>
</dbReference>
<evidence type="ECO:0000313" key="7">
    <source>
        <dbReference type="Proteomes" id="UP001156882"/>
    </source>
</evidence>
<dbReference type="InterPro" id="IPR009057">
    <property type="entry name" value="Homeodomain-like_sf"/>
</dbReference>
<dbReference type="Gene3D" id="1.10.10.60">
    <property type="entry name" value="Homeodomain-like"/>
    <property type="match status" value="1"/>
</dbReference>
<dbReference type="Gene3D" id="1.10.357.10">
    <property type="entry name" value="Tetracycline Repressor, domain 2"/>
    <property type="match status" value="1"/>
</dbReference>
<keyword evidence="3" id="KW-0804">Transcription</keyword>